<feature type="region of interest" description="Disordered" evidence="1">
    <location>
        <begin position="52"/>
        <end position="78"/>
    </location>
</feature>
<evidence type="ECO:0000256" key="1">
    <source>
        <dbReference type="SAM" id="MobiDB-lite"/>
    </source>
</evidence>
<dbReference type="EMBL" id="VIGW01000019">
    <property type="protein sequence ID" value="TWS17756.1"/>
    <property type="molecule type" value="Genomic_DNA"/>
</dbReference>
<name>A0A5C5R509_9ACTN</name>
<evidence type="ECO:0000313" key="3">
    <source>
        <dbReference type="Proteomes" id="UP000317291"/>
    </source>
</evidence>
<keyword evidence="3" id="KW-1185">Reference proteome</keyword>
<reference evidence="2 3" key="1">
    <citation type="submission" date="2019-06" db="EMBL/GenBank/DDBJ databases">
        <title>Tsukamurella conjunctivitidis sp. nov., Tsukamurella assacharolytica sp. nov. and Tsukamurella sputae sp. nov. isolated from patients with conjunctivitis, bacteraemia (lymphoma) and respiratory infection (sputum) in Hong Kong.</title>
        <authorList>
            <person name="Teng J.L.L."/>
            <person name="Lee H.H."/>
            <person name="Fong J.Y.H."/>
            <person name="Fok K.M.N."/>
            <person name="Lau S.K.P."/>
            <person name="Woo P.C.Y."/>
        </authorList>
    </citation>
    <scope>NUCLEOTIDE SEQUENCE [LARGE SCALE GENOMIC DNA]</scope>
    <source>
        <strain evidence="2 3">HKU71</strain>
    </source>
</reference>
<gene>
    <name evidence="2" type="ORF">FK529_18860</name>
</gene>
<evidence type="ECO:0000313" key="2">
    <source>
        <dbReference type="EMBL" id="TWS17756.1"/>
    </source>
</evidence>
<organism evidence="2 3">
    <name type="scientific">Tsukamurella asaccharolytica</name>
    <dbReference type="NCBI Taxonomy" id="2592067"/>
    <lineage>
        <taxon>Bacteria</taxon>
        <taxon>Bacillati</taxon>
        <taxon>Actinomycetota</taxon>
        <taxon>Actinomycetes</taxon>
        <taxon>Mycobacteriales</taxon>
        <taxon>Tsukamurellaceae</taxon>
        <taxon>Tsukamurella</taxon>
    </lineage>
</organism>
<dbReference type="Proteomes" id="UP000317291">
    <property type="component" value="Unassembled WGS sequence"/>
</dbReference>
<comment type="caution">
    <text evidence="2">The sequence shown here is derived from an EMBL/GenBank/DDBJ whole genome shotgun (WGS) entry which is preliminary data.</text>
</comment>
<feature type="region of interest" description="Disordered" evidence="1">
    <location>
        <begin position="1"/>
        <end position="25"/>
    </location>
</feature>
<dbReference type="OrthoDB" id="4753490at2"/>
<dbReference type="AlphaFoldDB" id="A0A5C5R509"/>
<sequence>MSKTGRINQRRGERGIPKTRQPRHITVRSVRREPPDLRKLARAIIAQALAEANADADAASDRVPPAAVHEGREEVRHD</sequence>
<feature type="compositionally biased region" description="Basic and acidic residues" evidence="1">
    <location>
        <begin position="69"/>
        <end position="78"/>
    </location>
</feature>
<protein>
    <submittedName>
        <fullName evidence="2">Uncharacterized protein</fullName>
    </submittedName>
</protein>
<dbReference type="RefSeq" id="WP_141661050.1">
    <property type="nucleotide sequence ID" value="NZ_VIGW01000019.1"/>
</dbReference>
<accession>A0A5C5R509</accession>
<proteinExistence type="predicted"/>